<proteinExistence type="predicted"/>
<dbReference type="PROSITE" id="PS00211">
    <property type="entry name" value="ABC_TRANSPORTER_1"/>
    <property type="match status" value="1"/>
</dbReference>
<dbReference type="InterPro" id="IPR003593">
    <property type="entry name" value="AAA+_ATPase"/>
</dbReference>
<dbReference type="PANTHER" id="PTHR43423:SF1">
    <property type="entry name" value="ABC TRANSPORTER I FAMILY MEMBER 17"/>
    <property type="match status" value="1"/>
</dbReference>
<dbReference type="CDD" id="cd03228">
    <property type="entry name" value="ABCC_MRP_Like"/>
    <property type="match status" value="1"/>
</dbReference>
<keyword evidence="3" id="KW-0067">ATP-binding</keyword>
<evidence type="ECO:0000259" key="4">
    <source>
        <dbReference type="PROSITE" id="PS50893"/>
    </source>
</evidence>
<reference evidence="5" key="1">
    <citation type="journal article" date="2022" name="Arch. Microbiol.">
        <title>Pseudodesulfovibrio sediminis sp. nov., a mesophilic and neutrophilic sulfate-reducing bacterium isolated from sediment of a brackish lake.</title>
        <authorList>
            <person name="Takahashi A."/>
            <person name="Kojima H."/>
            <person name="Watanabe M."/>
            <person name="Fukui M."/>
        </authorList>
    </citation>
    <scope>NUCLEOTIDE SEQUENCE</scope>
    <source>
        <strain evidence="5">SF6</strain>
    </source>
</reference>
<keyword evidence="1" id="KW-0813">Transport</keyword>
<evidence type="ECO:0000256" key="2">
    <source>
        <dbReference type="ARBA" id="ARBA00022741"/>
    </source>
</evidence>
<dbReference type="Gene3D" id="3.40.50.300">
    <property type="entry name" value="P-loop containing nucleotide triphosphate hydrolases"/>
    <property type="match status" value="1"/>
</dbReference>
<dbReference type="SUPFAM" id="SSF52540">
    <property type="entry name" value="P-loop containing nucleoside triphosphate hydrolases"/>
    <property type="match status" value="1"/>
</dbReference>
<dbReference type="InterPro" id="IPR003439">
    <property type="entry name" value="ABC_transporter-like_ATP-bd"/>
</dbReference>
<dbReference type="Pfam" id="PF00005">
    <property type="entry name" value="ABC_tran"/>
    <property type="match status" value="1"/>
</dbReference>
<accession>A0ABM7P8T9</accession>
<feature type="domain" description="ABC transporter" evidence="4">
    <location>
        <begin position="3"/>
        <end position="217"/>
    </location>
</feature>
<evidence type="ECO:0000256" key="1">
    <source>
        <dbReference type="ARBA" id="ARBA00022448"/>
    </source>
</evidence>
<dbReference type="PANTHER" id="PTHR43423">
    <property type="entry name" value="ABC TRANSPORTER I FAMILY MEMBER 17"/>
    <property type="match status" value="1"/>
</dbReference>
<evidence type="ECO:0000256" key="3">
    <source>
        <dbReference type="ARBA" id="ARBA00022840"/>
    </source>
</evidence>
<dbReference type="EMBL" id="AP024485">
    <property type="protein sequence ID" value="BCS89457.1"/>
    <property type="molecule type" value="Genomic_DNA"/>
</dbReference>
<dbReference type="InterPro" id="IPR027417">
    <property type="entry name" value="P-loop_NTPase"/>
</dbReference>
<organism evidence="5 6">
    <name type="scientific">Pseudodesulfovibrio sediminis</name>
    <dbReference type="NCBI Taxonomy" id="2810563"/>
    <lineage>
        <taxon>Bacteria</taxon>
        <taxon>Pseudomonadati</taxon>
        <taxon>Thermodesulfobacteriota</taxon>
        <taxon>Desulfovibrionia</taxon>
        <taxon>Desulfovibrionales</taxon>
        <taxon>Desulfovibrionaceae</taxon>
    </lineage>
</organism>
<dbReference type="SMART" id="SM00382">
    <property type="entry name" value="AAA"/>
    <property type="match status" value="1"/>
</dbReference>
<sequence length="217" mass="23809">MCLTLDTVSFAYDRGPTILRETSLTFEQGGYYLVRGPSGSGKSTLLRLLCRLEESTGGTIRYKDCDISDMAPHVLRRCVAYVQQMPTLLPGTVRDNLLLPFSFQANKILSVPSDLELSAFLDSFLLNGVRLDSAADRLSVGQSQRICLIRSLLLNPEVILLDEPTASLDAKSAEVVLHKAQALSDKGVTVIMISHTETVPEGVTDIVTINDLRLVRQ</sequence>
<evidence type="ECO:0000313" key="6">
    <source>
        <dbReference type="Proteomes" id="UP001053296"/>
    </source>
</evidence>
<keyword evidence="2" id="KW-0547">Nucleotide-binding</keyword>
<dbReference type="InterPro" id="IPR017871">
    <property type="entry name" value="ABC_transporter-like_CS"/>
</dbReference>
<dbReference type="Proteomes" id="UP001053296">
    <property type="component" value="Chromosome"/>
</dbReference>
<dbReference type="RefSeq" id="WP_229591428.1">
    <property type="nucleotide sequence ID" value="NZ_AP024485.1"/>
</dbReference>
<protein>
    <recommendedName>
        <fullName evidence="4">ABC transporter domain-containing protein</fullName>
    </recommendedName>
</protein>
<gene>
    <name evidence="5" type="ORF">PSDVSF_26990</name>
</gene>
<evidence type="ECO:0000313" key="5">
    <source>
        <dbReference type="EMBL" id="BCS89457.1"/>
    </source>
</evidence>
<dbReference type="PROSITE" id="PS50893">
    <property type="entry name" value="ABC_TRANSPORTER_2"/>
    <property type="match status" value="1"/>
</dbReference>
<keyword evidence="6" id="KW-1185">Reference proteome</keyword>
<name>A0ABM7P8T9_9BACT</name>